<feature type="binding site" evidence="3">
    <location>
        <position position="198"/>
    </location>
    <ligand>
        <name>S-adenosyl-L-methionine</name>
        <dbReference type="ChEBI" id="CHEBI:59789"/>
    </ligand>
</feature>
<dbReference type="RefSeq" id="WP_348759308.1">
    <property type="nucleotide sequence ID" value="NZ_OZ026884.1"/>
</dbReference>
<dbReference type="NCBIfam" id="TIGR00740">
    <property type="entry name" value="carboxy-S-adenosyl-L-methionine synthase CmoA"/>
    <property type="match status" value="1"/>
</dbReference>
<feature type="binding site" evidence="3">
    <location>
        <begin position="63"/>
        <end position="65"/>
    </location>
    <ligand>
        <name>S-adenosyl-L-methionine</name>
        <dbReference type="ChEBI" id="CHEBI:59789"/>
    </ligand>
</feature>
<dbReference type="SUPFAM" id="SSF53335">
    <property type="entry name" value="S-adenosyl-L-methionine-dependent methyltransferases"/>
    <property type="match status" value="1"/>
</dbReference>
<evidence type="ECO:0000256" key="1">
    <source>
        <dbReference type="ARBA" id="ARBA00022679"/>
    </source>
</evidence>
<keyword evidence="1 3" id="KW-0808">Transferase</keyword>
<keyword evidence="6" id="KW-1185">Reference proteome</keyword>
<dbReference type="PANTHER" id="PTHR43861:SF2">
    <property type="entry name" value="CARBOXY-S-ADENOSYL-L-METHIONINE SYNTHASE"/>
    <property type="match status" value="1"/>
</dbReference>
<dbReference type="CDD" id="cd02440">
    <property type="entry name" value="AdoMet_MTases"/>
    <property type="match status" value="1"/>
</dbReference>
<comment type="caution">
    <text evidence="3">Lacks conserved residue(s) required for the propagation of feature annotation.</text>
</comment>
<comment type="catalytic activity">
    <reaction evidence="3">
        <text>prephenate + S-adenosyl-L-methionine = carboxy-S-adenosyl-L-methionine + 3-phenylpyruvate + H2O</text>
        <dbReference type="Rhea" id="RHEA:51692"/>
        <dbReference type="ChEBI" id="CHEBI:15377"/>
        <dbReference type="ChEBI" id="CHEBI:18005"/>
        <dbReference type="ChEBI" id="CHEBI:29934"/>
        <dbReference type="ChEBI" id="CHEBI:59789"/>
        <dbReference type="ChEBI" id="CHEBI:134278"/>
    </reaction>
</comment>
<dbReference type="GO" id="GO:0016740">
    <property type="term" value="F:transferase activity"/>
    <property type="evidence" value="ECO:0007669"/>
    <property type="project" value="UniProtKB-KW"/>
</dbReference>
<gene>
    <name evidence="3 5" type="primary">cmoA</name>
    <name evidence="5" type="ORF">MECH1_V1_0995</name>
</gene>
<keyword evidence="2 3" id="KW-0949">S-adenosyl-L-methionine</keyword>
<sequence length="241" mass="27509">MAKDDLFRDPETRIDEFDFGPRTAAVFDDMLERSVPFYAEIQRMLGEIAADFAVPGTRLYDLGCSTGTTLLRLDPVVPAEVTFVGVDASPDMLDKARAKLAAHGFRRPHQLICQNLEQGVAVTDASVVILCLTLQFVRPLHRDRLISGIAAGIRSNGCLLLVEKILGQDSTFNRLFVKYYYEFKKRQGYSELEIARKREALENVLIPYHFEENRELLLRNGFRACEVFFRWYNFCGMLAIK</sequence>
<comment type="subunit">
    <text evidence="3">Homodimer.</text>
</comment>
<dbReference type="InterPro" id="IPR029063">
    <property type="entry name" value="SAM-dependent_MTases_sf"/>
</dbReference>
<organism evidence="5 6">
    <name type="scientific">Candidatus Methylocalor cossyra</name>
    <dbReference type="NCBI Taxonomy" id="3108543"/>
    <lineage>
        <taxon>Bacteria</taxon>
        <taxon>Pseudomonadati</taxon>
        <taxon>Pseudomonadota</taxon>
        <taxon>Gammaproteobacteria</taxon>
        <taxon>Methylococcales</taxon>
        <taxon>Methylococcaceae</taxon>
        <taxon>Candidatus Methylocalor</taxon>
    </lineage>
</organism>
<dbReference type="EMBL" id="OZ026884">
    <property type="protein sequence ID" value="CAL1239771.1"/>
    <property type="molecule type" value="Genomic_DNA"/>
</dbReference>
<dbReference type="PANTHER" id="PTHR43861">
    <property type="entry name" value="TRANS-ACONITATE 2-METHYLTRANSFERASE-RELATED"/>
    <property type="match status" value="1"/>
</dbReference>
<dbReference type="InterPro" id="IPR005271">
    <property type="entry name" value="CmoA"/>
</dbReference>
<evidence type="ECO:0000313" key="5">
    <source>
        <dbReference type="EMBL" id="CAL1239771.1"/>
    </source>
</evidence>
<dbReference type="Gene3D" id="3.40.50.150">
    <property type="entry name" value="Vaccinia Virus protein VP39"/>
    <property type="match status" value="1"/>
</dbReference>
<dbReference type="EC" id="2.1.3.-" evidence="3"/>
<feature type="domain" description="Methyltransferase" evidence="4">
    <location>
        <begin position="61"/>
        <end position="157"/>
    </location>
</feature>
<dbReference type="PIRSF" id="PIRSF006325">
    <property type="entry name" value="MeTrfase_bac"/>
    <property type="match status" value="1"/>
</dbReference>
<reference evidence="5 6" key="1">
    <citation type="submission" date="2024-04" db="EMBL/GenBank/DDBJ databases">
        <authorList>
            <person name="Cremers G."/>
        </authorList>
    </citation>
    <scope>NUCLEOTIDE SEQUENCE [LARGE SCALE GENOMIC DNA]</scope>
    <source>
        <strain evidence="5">MeCH1-AG</strain>
    </source>
</reference>
<dbReference type="HAMAP" id="MF_01589">
    <property type="entry name" value="Cx_SAM_synthase"/>
    <property type="match status" value="1"/>
</dbReference>
<proteinExistence type="inferred from homology"/>
<protein>
    <recommendedName>
        <fullName evidence="3">Carboxy-S-adenosyl-L-methionine synthase</fullName>
        <shortName evidence="3">Cx-SAM synthase</shortName>
        <ecNumber evidence="3">2.1.3.-</ecNumber>
    </recommendedName>
</protein>
<dbReference type="Proteomes" id="UP001497493">
    <property type="component" value="Chromosome"/>
</dbReference>
<evidence type="ECO:0000259" key="4">
    <source>
        <dbReference type="Pfam" id="PF13649"/>
    </source>
</evidence>
<dbReference type="InterPro" id="IPR041698">
    <property type="entry name" value="Methyltransf_25"/>
</dbReference>
<comment type="similarity">
    <text evidence="3">Belongs to the class I-like SAM-binding methyltransferase superfamily. Cx-SAM synthase family.</text>
</comment>
<evidence type="ECO:0000256" key="3">
    <source>
        <dbReference type="HAMAP-Rule" id="MF_01589"/>
    </source>
</evidence>
<evidence type="ECO:0000313" key="6">
    <source>
        <dbReference type="Proteomes" id="UP001497493"/>
    </source>
</evidence>
<evidence type="ECO:0000256" key="2">
    <source>
        <dbReference type="ARBA" id="ARBA00022691"/>
    </source>
</evidence>
<dbReference type="Pfam" id="PF13649">
    <property type="entry name" value="Methyltransf_25"/>
    <property type="match status" value="1"/>
</dbReference>
<feature type="binding site" evidence="3">
    <location>
        <position position="38"/>
    </location>
    <ligand>
        <name>S-adenosyl-L-methionine</name>
        <dbReference type="ChEBI" id="CHEBI:59789"/>
    </ligand>
</feature>
<name>A0ABP1C6R6_9GAMM</name>
<comment type="function">
    <text evidence="3">Catalyzes the conversion of S-adenosyl-L-methionine (SAM) to carboxy-S-adenosyl-L-methionine (Cx-SAM).</text>
</comment>
<accession>A0ABP1C6R6</accession>